<feature type="domain" description="UspA" evidence="2">
    <location>
        <begin position="154"/>
        <end position="276"/>
    </location>
</feature>
<geneLocation type="plasmid" evidence="4 6">
    <name>unnamed1</name>
</geneLocation>
<dbReference type="Proteomes" id="UP000280708">
    <property type="component" value="Plasmid pF1"/>
</dbReference>
<name>A0A3G2USI2_SPHYA</name>
<protein>
    <submittedName>
        <fullName evidence="3">Universal stress protein</fullName>
    </submittedName>
</protein>
<dbReference type="PANTHER" id="PTHR46268:SF15">
    <property type="entry name" value="UNIVERSAL STRESS PROTEIN HP_0031"/>
    <property type="match status" value="1"/>
</dbReference>
<proteinExistence type="inferred from homology"/>
<dbReference type="Gene3D" id="3.40.50.12370">
    <property type="match status" value="1"/>
</dbReference>
<dbReference type="PRINTS" id="PR01438">
    <property type="entry name" value="UNVRSLSTRESS"/>
</dbReference>
<dbReference type="AlphaFoldDB" id="A0A3G2USI2"/>
<dbReference type="RefSeq" id="WP_122129203.1">
    <property type="nucleotide sequence ID" value="NZ_CP033227.1"/>
</dbReference>
<keyword evidence="3" id="KW-0614">Plasmid</keyword>
<organism evidence="3 5">
    <name type="scientific">Sphingobium yanoikuyae</name>
    <name type="common">Sphingomonas yanoikuyae</name>
    <dbReference type="NCBI Taxonomy" id="13690"/>
    <lineage>
        <taxon>Bacteria</taxon>
        <taxon>Pseudomonadati</taxon>
        <taxon>Pseudomonadota</taxon>
        <taxon>Alphaproteobacteria</taxon>
        <taxon>Sphingomonadales</taxon>
        <taxon>Sphingomonadaceae</taxon>
        <taxon>Sphingobium</taxon>
    </lineage>
</organism>
<evidence type="ECO:0000256" key="1">
    <source>
        <dbReference type="ARBA" id="ARBA00008791"/>
    </source>
</evidence>
<dbReference type="EMBL" id="CP060123">
    <property type="protein sequence ID" value="QNG49357.1"/>
    <property type="molecule type" value="Genomic_DNA"/>
</dbReference>
<dbReference type="Pfam" id="PF00582">
    <property type="entry name" value="Usp"/>
    <property type="match status" value="1"/>
</dbReference>
<dbReference type="CDD" id="cd00293">
    <property type="entry name" value="USP-like"/>
    <property type="match status" value="1"/>
</dbReference>
<evidence type="ECO:0000313" key="5">
    <source>
        <dbReference type="Proteomes" id="UP000280708"/>
    </source>
</evidence>
<dbReference type="InterPro" id="IPR006016">
    <property type="entry name" value="UspA"/>
</dbReference>
<dbReference type="Proteomes" id="UP000515377">
    <property type="component" value="Plasmid unnamed1"/>
</dbReference>
<reference evidence="4 6" key="2">
    <citation type="submission" date="2020-07" db="EMBL/GenBank/DDBJ databases">
        <title>Whole genome sequence of Sphingobium yanoikuyae A3.</title>
        <authorList>
            <person name="Han S.-S."/>
        </authorList>
    </citation>
    <scope>NUCLEOTIDE SEQUENCE [LARGE SCALE GENOMIC DNA]</scope>
    <source>
        <strain evidence="4 6">A3</strain>
        <plasmid evidence="4 6">unnamed1</plasmid>
    </source>
</reference>
<accession>A0A3G2USI2</accession>
<evidence type="ECO:0000313" key="4">
    <source>
        <dbReference type="EMBL" id="QNG49357.1"/>
    </source>
</evidence>
<dbReference type="EMBL" id="CP033227">
    <property type="protein sequence ID" value="AYO75859.1"/>
    <property type="molecule type" value="Genomic_DNA"/>
</dbReference>
<dbReference type="SUPFAM" id="SSF52402">
    <property type="entry name" value="Adenine nucleotide alpha hydrolases-like"/>
    <property type="match status" value="1"/>
</dbReference>
<dbReference type="PANTHER" id="PTHR46268">
    <property type="entry name" value="STRESS RESPONSE PROTEIN NHAX"/>
    <property type="match status" value="1"/>
</dbReference>
<sequence>MAIRDILLQANSYAEATPVEAIERAQAAAALIGARLSLGVCRVHVPPVSNWLANKLLQADQIIAAENRRSEEQADALVQQFSAVVDESRRGEAFVIDCPGQVTHWALAKKARAYDLTIVPVHGHPATPAMAEGLAFESARPVLLLPGEGAALKFERIIVGWDGSRVAARALADALPLCHQASSVALVTVTQDKDVGRDTPVADACRFLERHGITAEMVEVPAGGRDAGIALQAYREETKGDLLVMGAFGHSRAREFVLGGATRSVLDHPSCPVLLAH</sequence>
<geneLocation type="plasmid" evidence="5">
    <name>pf1</name>
</geneLocation>
<comment type="similarity">
    <text evidence="1">Belongs to the universal stress protein A family.</text>
</comment>
<evidence type="ECO:0000313" key="6">
    <source>
        <dbReference type="Proteomes" id="UP000515377"/>
    </source>
</evidence>
<evidence type="ECO:0000313" key="3">
    <source>
        <dbReference type="EMBL" id="AYO75859.1"/>
    </source>
</evidence>
<dbReference type="InterPro" id="IPR006015">
    <property type="entry name" value="Universal_stress_UspA"/>
</dbReference>
<geneLocation type="plasmid" evidence="3">
    <name>pF1</name>
</geneLocation>
<evidence type="ECO:0000259" key="2">
    <source>
        <dbReference type="Pfam" id="PF00582"/>
    </source>
</evidence>
<reference evidence="3 5" key="1">
    <citation type="submission" date="2018-10" db="EMBL/GenBank/DDBJ databases">
        <title>Characterization and genome analysis of a novel bacterium Sphingobium yanoikuyae SJTF8 capable of degrading PAHs.</title>
        <authorList>
            <person name="Yin C."/>
            <person name="Xiong W."/>
            <person name="Liang R."/>
        </authorList>
    </citation>
    <scope>NUCLEOTIDE SEQUENCE [LARGE SCALE GENOMIC DNA]</scope>
    <source>
        <strain evidence="3 5">SJTF8</strain>
        <plasmid evidence="5">pf1</plasmid>
        <plasmid evidence="3">pF1</plasmid>
    </source>
</reference>
<gene>
    <name evidence="3" type="ORF">EBF16_02560</name>
    <name evidence="4" type="ORF">H3V42_31300</name>
</gene>